<dbReference type="GO" id="GO:0043138">
    <property type="term" value="F:3'-5' DNA helicase activity"/>
    <property type="evidence" value="ECO:0007669"/>
    <property type="project" value="UniProtKB-EC"/>
</dbReference>
<dbReference type="GO" id="GO:0005737">
    <property type="term" value="C:cytoplasm"/>
    <property type="evidence" value="ECO:0007669"/>
    <property type="project" value="TreeGrafter"/>
</dbReference>
<name>J0D2W0_AURST</name>
<dbReference type="KEGG" id="adl:AURDEDRAFT_18860"/>
<dbReference type="GO" id="GO:0005694">
    <property type="term" value="C:chromosome"/>
    <property type="evidence" value="ECO:0007669"/>
    <property type="project" value="TreeGrafter"/>
</dbReference>
<keyword evidence="2" id="KW-0238">DNA-binding</keyword>
<dbReference type="eggNOG" id="KOG0351">
    <property type="taxonomic scope" value="Eukaryota"/>
</dbReference>
<dbReference type="InterPro" id="IPR027417">
    <property type="entry name" value="P-loop_NTPase"/>
</dbReference>
<dbReference type="Proteomes" id="UP000006514">
    <property type="component" value="Unassembled WGS sequence"/>
</dbReference>
<comment type="similarity">
    <text evidence="1">Belongs to the helicase family. RecQ subfamily.</text>
</comment>
<evidence type="ECO:0000256" key="3">
    <source>
        <dbReference type="ARBA" id="ARBA00023235"/>
    </source>
</evidence>
<reference evidence="8" key="1">
    <citation type="journal article" date="2012" name="Science">
        <title>The Paleozoic origin of enzymatic lignin decomposition reconstructed from 31 fungal genomes.</title>
        <authorList>
            <person name="Floudas D."/>
            <person name="Binder M."/>
            <person name="Riley R."/>
            <person name="Barry K."/>
            <person name="Blanchette R.A."/>
            <person name="Henrissat B."/>
            <person name="Martinez A.T."/>
            <person name="Otillar R."/>
            <person name="Spatafora J.W."/>
            <person name="Yadav J.S."/>
            <person name="Aerts A."/>
            <person name="Benoit I."/>
            <person name="Boyd A."/>
            <person name="Carlson A."/>
            <person name="Copeland A."/>
            <person name="Coutinho P.M."/>
            <person name="de Vries R.P."/>
            <person name="Ferreira P."/>
            <person name="Findley K."/>
            <person name="Foster B."/>
            <person name="Gaskell J."/>
            <person name="Glotzer D."/>
            <person name="Gorecki P."/>
            <person name="Heitman J."/>
            <person name="Hesse C."/>
            <person name="Hori C."/>
            <person name="Igarashi K."/>
            <person name="Jurgens J.A."/>
            <person name="Kallen N."/>
            <person name="Kersten P."/>
            <person name="Kohler A."/>
            <person name="Kuees U."/>
            <person name="Kumar T.K.A."/>
            <person name="Kuo A."/>
            <person name="LaButti K."/>
            <person name="Larrondo L.F."/>
            <person name="Lindquist E."/>
            <person name="Ling A."/>
            <person name="Lombard V."/>
            <person name="Lucas S."/>
            <person name="Lundell T."/>
            <person name="Martin R."/>
            <person name="McLaughlin D.J."/>
            <person name="Morgenstern I."/>
            <person name="Morin E."/>
            <person name="Murat C."/>
            <person name="Nagy L.G."/>
            <person name="Nolan M."/>
            <person name="Ohm R.A."/>
            <person name="Patyshakuliyeva A."/>
            <person name="Rokas A."/>
            <person name="Ruiz-Duenas F.J."/>
            <person name="Sabat G."/>
            <person name="Salamov A."/>
            <person name="Samejima M."/>
            <person name="Schmutz J."/>
            <person name="Slot J.C."/>
            <person name="St John F."/>
            <person name="Stenlid J."/>
            <person name="Sun H."/>
            <person name="Sun S."/>
            <person name="Syed K."/>
            <person name="Tsang A."/>
            <person name="Wiebenga A."/>
            <person name="Young D."/>
            <person name="Pisabarro A."/>
            <person name="Eastwood D.C."/>
            <person name="Martin F."/>
            <person name="Cullen D."/>
            <person name="Grigoriev I.V."/>
            <person name="Hibbett D.S."/>
        </authorList>
    </citation>
    <scope>NUCLEOTIDE SEQUENCE [LARGE SCALE GENOMIC DNA]</scope>
    <source>
        <strain evidence="8">TFB10046</strain>
    </source>
</reference>
<dbReference type="GO" id="GO:0009378">
    <property type="term" value="F:four-way junction helicase activity"/>
    <property type="evidence" value="ECO:0007669"/>
    <property type="project" value="TreeGrafter"/>
</dbReference>
<dbReference type="SUPFAM" id="SSF52540">
    <property type="entry name" value="P-loop containing nucleoside triphosphate hydrolases"/>
    <property type="match status" value="1"/>
</dbReference>
<dbReference type="InterPro" id="IPR014001">
    <property type="entry name" value="Helicase_ATP-bd"/>
</dbReference>
<accession>J0D2W0</accession>
<dbReference type="PROSITE" id="PS51192">
    <property type="entry name" value="HELICASE_ATP_BIND_1"/>
    <property type="match status" value="1"/>
</dbReference>
<dbReference type="GO" id="GO:0003677">
    <property type="term" value="F:DNA binding"/>
    <property type="evidence" value="ECO:0007669"/>
    <property type="project" value="UniProtKB-KW"/>
</dbReference>
<dbReference type="EC" id="5.6.2.4" evidence="5"/>
<evidence type="ECO:0000256" key="4">
    <source>
        <dbReference type="ARBA" id="ARBA00034617"/>
    </source>
</evidence>
<organism evidence="7 8">
    <name type="scientific">Auricularia subglabra (strain TFB-10046 / SS5)</name>
    <name type="common">White-rot fungus</name>
    <name type="synonym">Auricularia delicata (strain TFB10046)</name>
    <dbReference type="NCBI Taxonomy" id="717982"/>
    <lineage>
        <taxon>Eukaryota</taxon>
        <taxon>Fungi</taxon>
        <taxon>Dikarya</taxon>
        <taxon>Basidiomycota</taxon>
        <taxon>Agaricomycotina</taxon>
        <taxon>Agaricomycetes</taxon>
        <taxon>Auriculariales</taxon>
        <taxon>Auriculariaceae</taxon>
        <taxon>Auricularia</taxon>
    </lineage>
</organism>
<evidence type="ECO:0000313" key="8">
    <source>
        <dbReference type="Proteomes" id="UP000006514"/>
    </source>
</evidence>
<gene>
    <name evidence="7" type="ORF">AURDEDRAFT_18860</name>
</gene>
<sequence>LEGNHLVGITATGDGKTCIFYYIVIIMLFFAQHGWKPPRGRSWPKHPIGLIVLPVIGIEEQMAETCLSLSLPCVMLNGDTLRADPSLWTTAALDLTCMILLSAEMLRSDRFQGLLDVSGFLKRLALLGVDELHLLLTWGKEFRKAFQQIGYLNSRLDSSTRIVAVTASLQPGVETVSCCNFLGLSGDGVIIDRRSCLRGNLRLERQFVSQSGPHFPELRWLVRSGIKAVVFCGSIGMAFRVAVDFW</sequence>
<dbReference type="Pfam" id="PF00270">
    <property type="entry name" value="DEAD"/>
    <property type="match status" value="1"/>
</dbReference>
<keyword evidence="8" id="KW-1185">Reference proteome</keyword>
<dbReference type="GO" id="GO:0000724">
    <property type="term" value="P:double-strand break repair via homologous recombination"/>
    <property type="evidence" value="ECO:0007669"/>
    <property type="project" value="TreeGrafter"/>
</dbReference>
<dbReference type="Gene3D" id="3.40.50.300">
    <property type="entry name" value="P-loop containing nucleotide triphosphate hydrolases"/>
    <property type="match status" value="1"/>
</dbReference>
<proteinExistence type="inferred from homology"/>
<feature type="non-terminal residue" evidence="7">
    <location>
        <position position="246"/>
    </location>
</feature>
<dbReference type="GO" id="GO:0005524">
    <property type="term" value="F:ATP binding"/>
    <property type="evidence" value="ECO:0007669"/>
    <property type="project" value="InterPro"/>
</dbReference>
<evidence type="ECO:0000256" key="1">
    <source>
        <dbReference type="ARBA" id="ARBA00005446"/>
    </source>
</evidence>
<feature type="non-terminal residue" evidence="7">
    <location>
        <position position="1"/>
    </location>
</feature>
<dbReference type="PANTHER" id="PTHR13710">
    <property type="entry name" value="DNA HELICASE RECQ FAMILY MEMBER"/>
    <property type="match status" value="1"/>
</dbReference>
<dbReference type="InterPro" id="IPR011545">
    <property type="entry name" value="DEAD/DEAH_box_helicase_dom"/>
</dbReference>
<evidence type="ECO:0000313" key="7">
    <source>
        <dbReference type="EMBL" id="EJD41426.1"/>
    </source>
</evidence>
<evidence type="ECO:0000256" key="2">
    <source>
        <dbReference type="ARBA" id="ARBA00023125"/>
    </source>
</evidence>
<feature type="domain" description="Helicase ATP-binding" evidence="6">
    <location>
        <begin position="1"/>
        <end position="174"/>
    </location>
</feature>
<evidence type="ECO:0000256" key="5">
    <source>
        <dbReference type="ARBA" id="ARBA00034808"/>
    </source>
</evidence>
<dbReference type="EMBL" id="JH687793">
    <property type="protein sequence ID" value="EJD41426.1"/>
    <property type="molecule type" value="Genomic_DNA"/>
</dbReference>
<dbReference type="OrthoDB" id="3269685at2759"/>
<comment type="catalytic activity">
    <reaction evidence="4">
        <text>Couples ATP hydrolysis with the unwinding of duplex DNA by translocating in the 3'-5' direction.</text>
        <dbReference type="EC" id="5.6.2.4"/>
    </reaction>
</comment>
<evidence type="ECO:0000259" key="6">
    <source>
        <dbReference type="PROSITE" id="PS51192"/>
    </source>
</evidence>
<dbReference type="InParanoid" id="J0D2W0"/>
<dbReference type="AlphaFoldDB" id="J0D2W0"/>
<dbReference type="PANTHER" id="PTHR13710:SF105">
    <property type="entry name" value="ATP-DEPENDENT DNA HELICASE Q1"/>
    <property type="match status" value="1"/>
</dbReference>
<keyword evidence="3" id="KW-0413">Isomerase</keyword>
<protein>
    <recommendedName>
        <fullName evidence="5">DNA 3'-5' helicase</fullName>
        <ecNumber evidence="5">5.6.2.4</ecNumber>
    </recommendedName>
</protein>